<organism evidence="9 10">
    <name type="scientific">Naja naja</name>
    <name type="common">Indian cobra</name>
    <dbReference type="NCBI Taxonomy" id="35670"/>
    <lineage>
        <taxon>Eukaryota</taxon>
        <taxon>Metazoa</taxon>
        <taxon>Chordata</taxon>
        <taxon>Craniata</taxon>
        <taxon>Vertebrata</taxon>
        <taxon>Euteleostomi</taxon>
        <taxon>Lepidosauria</taxon>
        <taxon>Squamata</taxon>
        <taxon>Bifurcata</taxon>
        <taxon>Unidentata</taxon>
        <taxon>Episquamata</taxon>
        <taxon>Toxicofera</taxon>
        <taxon>Serpentes</taxon>
        <taxon>Colubroidea</taxon>
        <taxon>Elapidae</taxon>
        <taxon>Elapinae</taxon>
        <taxon>Naja</taxon>
    </lineage>
</organism>
<evidence type="ECO:0000259" key="8">
    <source>
        <dbReference type="Pfam" id="PF12240"/>
    </source>
</evidence>
<evidence type="ECO:0000313" key="9">
    <source>
        <dbReference type="Ensembl" id="ENSNNAP00000005670.1"/>
    </source>
</evidence>
<comment type="subcellular location">
    <subcellularLocation>
        <location evidence="1">Cell junction</location>
    </subcellularLocation>
</comment>
<dbReference type="InterPro" id="IPR024646">
    <property type="entry name" value="Angiomotin_C"/>
</dbReference>
<keyword evidence="10" id="KW-1185">Reference proteome</keyword>
<feature type="domain" description="Angiomotin C-terminal" evidence="8">
    <location>
        <begin position="573"/>
        <end position="631"/>
    </location>
</feature>
<dbReference type="Proteomes" id="UP000694559">
    <property type="component" value="Unplaced"/>
</dbReference>
<feature type="region of interest" description="Disordered" evidence="7">
    <location>
        <begin position="596"/>
        <end position="615"/>
    </location>
</feature>
<feature type="compositionally biased region" description="Polar residues" evidence="7">
    <location>
        <begin position="624"/>
        <end position="636"/>
    </location>
</feature>
<dbReference type="GO" id="GO:0030334">
    <property type="term" value="P:regulation of cell migration"/>
    <property type="evidence" value="ECO:0007669"/>
    <property type="project" value="TreeGrafter"/>
</dbReference>
<keyword evidence="5 6" id="KW-0175">Coiled coil</keyword>
<keyword evidence="4" id="KW-0965">Cell junction</keyword>
<feature type="region of interest" description="Disordered" evidence="7">
    <location>
        <begin position="238"/>
        <end position="268"/>
    </location>
</feature>
<feature type="compositionally biased region" description="Low complexity" evidence="7">
    <location>
        <begin position="247"/>
        <end position="263"/>
    </location>
</feature>
<evidence type="ECO:0000256" key="7">
    <source>
        <dbReference type="SAM" id="MobiDB-lite"/>
    </source>
</evidence>
<reference evidence="9" key="2">
    <citation type="submission" date="2025-09" db="UniProtKB">
        <authorList>
            <consortium name="Ensembl"/>
        </authorList>
    </citation>
    <scope>IDENTIFICATION</scope>
</reference>
<dbReference type="OrthoDB" id="5974715at2759"/>
<dbReference type="GeneTree" id="ENSGT00940000160158"/>
<dbReference type="GO" id="GO:0001525">
    <property type="term" value="P:angiogenesis"/>
    <property type="evidence" value="ECO:0007669"/>
    <property type="project" value="TreeGrafter"/>
</dbReference>
<feature type="compositionally biased region" description="Polar residues" evidence="7">
    <location>
        <begin position="67"/>
        <end position="103"/>
    </location>
</feature>
<dbReference type="PANTHER" id="PTHR14826">
    <property type="entry name" value="ANGIOMOTIN"/>
    <property type="match status" value="1"/>
</dbReference>
<evidence type="ECO:0000256" key="2">
    <source>
        <dbReference type="ARBA" id="ARBA00010300"/>
    </source>
</evidence>
<reference evidence="9" key="1">
    <citation type="submission" date="2025-08" db="UniProtKB">
        <authorList>
            <consortium name="Ensembl"/>
        </authorList>
    </citation>
    <scope>IDENTIFICATION</scope>
</reference>
<evidence type="ECO:0000313" key="10">
    <source>
        <dbReference type="Proteomes" id="UP000694559"/>
    </source>
</evidence>
<dbReference type="InterPro" id="IPR009114">
    <property type="entry name" value="Angiomotin"/>
</dbReference>
<feature type="domain" description="Angiomotin C-terminal" evidence="8">
    <location>
        <begin position="462"/>
        <end position="556"/>
    </location>
</feature>
<proteinExistence type="inferred from homology"/>
<dbReference type="PANTHER" id="PTHR14826:SF12">
    <property type="entry name" value="ANGIOMOTIN-LIKE PROTEIN 1"/>
    <property type="match status" value="1"/>
</dbReference>
<dbReference type="AlphaFoldDB" id="A0A8C6VNP5"/>
<feature type="compositionally biased region" description="Polar residues" evidence="7">
    <location>
        <begin position="112"/>
        <end position="123"/>
    </location>
</feature>
<accession>A0A8C6VNP5</accession>
<dbReference type="GO" id="GO:0005886">
    <property type="term" value="C:plasma membrane"/>
    <property type="evidence" value="ECO:0007669"/>
    <property type="project" value="TreeGrafter"/>
</dbReference>
<gene>
    <name evidence="9" type="primary">AMOTL1</name>
</gene>
<feature type="coiled-coil region" evidence="6">
    <location>
        <begin position="296"/>
        <end position="347"/>
    </location>
</feature>
<dbReference type="GO" id="GO:0005923">
    <property type="term" value="C:bicellular tight junction"/>
    <property type="evidence" value="ECO:0007669"/>
    <property type="project" value="TreeGrafter"/>
</dbReference>
<dbReference type="GO" id="GO:0035329">
    <property type="term" value="P:hippo signaling"/>
    <property type="evidence" value="ECO:0007669"/>
    <property type="project" value="TreeGrafter"/>
</dbReference>
<dbReference type="PRINTS" id="PR01807">
    <property type="entry name" value="ANGIOMOTIN"/>
</dbReference>
<evidence type="ECO:0000256" key="3">
    <source>
        <dbReference type="ARBA" id="ARBA00022553"/>
    </source>
</evidence>
<protein>
    <submittedName>
        <fullName evidence="9">Angiomotin like 1</fullName>
    </submittedName>
</protein>
<feature type="region of interest" description="Disordered" evidence="7">
    <location>
        <begin position="171"/>
        <end position="205"/>
    </location>
</feature>
<evidence type="ECO:0000256" key="6">
    <source>
        <dbReference type="SAM" id="Coils"/>
    </source>
</evidence>
<evidence type="ECO:0000256" key="4">
    <source>
        <dbReference type="ARBA" id="ARBA00022949"/>
    </source>
</evidence>
<dbReference type="InterPro" id="IPR051747">
    <property type="entry name" value="Angiomotin-like"/>
</dbReference>
<sequence>MRGSEDVVPGTVLQRLIQELRYGNPNENMNLLTLQHQATGSAGPSNSTASSTLSSSVENLVPEDPQMVQQSARQEPQGQEHQGDNTAMEKQTRGSQPQQNNEELPSYEEAKAQSQFFRSQQPSVVGPTLARANSGQAHKDEALKELKQGHVRSLSERIMQLSLERNGAKQLLPCSGRSKGFKSSGPSPSPAPNKGMDLRGPPPDYPFKINSSQQTSLSVSNPTEMYSSFCSRQCASSFPSLPTPQEHSPLSSQTSSLSGPLHSASLPPLSMATASQSLPATPPSQQPLTPDAFTIVQRAQQMVEMLSEDNEALQKELEGYYDKADKLQKFEMEIQRISEAYEDLVKITTKRESLDKAMRNKLEGEIRRLHDFNRDLHDRLETANRQLASREFEGHENKATEDLYASQSECHEKEKLEMDLTALRLTNEEHRRHIEILDQALNSAQAKVIKLEAELRKKQAHVEKVEKLQQALTQLQAAYEKREQMEHRLRTRLERELESLRLQQKQGNYQAAPVPEYNVPALMELVREKDERILALEADMTKWEQKYLEENGLISFIYLTTFIERATAFEYRLRKGIKNLYAKIIEKDAMIKVLQQRSRKDTSKGDSASLRPAQSVPSIAAATGTHSRQTSLNHTQGVEEKKEEKSWKESIGELQFVCDMKGQFSSDNMLNPVLSFMNCSGWVHVTCLFQIKQSIFYRSVQCVNPYLACKLGPGKDLLTSSHLNLINFKMCGLQLPEFPRQICWLECPGS</sequence>
<comment type="similarity">
    <text evidence="2">Belongs to the angiomotin family.</text>
</comment>
<name>A0A8C6VNP5_NAJNA</name>
<feature type="compositionally biased region" description="Basic and acidic residues" evidence="7">
    <location>
        <begin position="637"/>
        <end position="646"/>
    </location>
</feature>
<feature type="compositionally biased region" description="Low complexity" evidence="7">
    <location>
        <begin position="175"/>
        <end position="186"/>
    </location>
</feature>
<feature type="region of interest" description="Disordered" evidence="7">
    <location>
        <begin position="38"/>
        <end position="138"/>
    </location>
</feature>
<feature type="region of interest" description="Disordered" evidence="7">
    <location>
        <begin position="622"/>
        <end position="646"/>
    </location>
</feature>
<dbReference type="Pfam" id="PF12240">
    <property type="entry name" value="Angiomotin_C"/>
    <property type="match status" value="2"/>
</dbReference>
<evidence type="ECO:0000256" key="1">
    <source>
        <dbReference type="ARBA" id="ARBA00004282"/>
    </source>
</evidence>
<feature type="coiled-coil region" evidence="6">
    <location>
        <begin position="413"/>
        <end position="488"/>
    </location>
</feature>
<evidence type="ECO:0000256" key="5">
    <source>
        <dbReference type="ARBA" id="ARBA00023054"/>
    </source>
</evidence>
<dbReference type="GO" id="GO:0031410">
    <property type="term" value="C:cytoplasmic vesicle"/>
    <property type="evidence" value="ECO:0007669"/>
    <property type="project" value="TreeGrafter"/>
</dbReference>
<feature type="compositionally biased region" description="Low complexity" evidence="7">
    <location>
        <begin position="45"/>
        <end position="60"/>
    </location>
</feature>
<keyword evidence="3" id="KW-0597">Phosphoprotein</keyword>
<dbReference type="Ensembl" id="ENSNNAT00000005924.1">
    <property type="protein sequence ID" value="ENSNNAP00000005670.1"/>
    <property type="gene ID" value="ENSNNAG00000003274.1"/>
</dbReference>
<dbReference type="GO" id="GO:0030036">
    <property type="term" value="P:actin cytoskeleton organization"/>
    <property type="evidence" value="ECO:0007669"/>
    <property type="project" value="TreeGrafter"/>
</dbReference>
<dbReference type="GO" id="GO:0003365">
    <property type="term" value="P:establishment of cell polarity involved in ameboidal cell migration"/>
    <property type="evidence" value="ECO:0007669"/>
    <property type="project" value="TreeGrafter"/>
</dbReference>